<evidence type="ECO:0000259" key="3">
    <source>
        <dbReference type="PROSITE" id="PS50089"/>
    </source>
</evidence>
<keyword evidence="5" id="KW-1185">Reference proteome</keyword>
<dbReference type="AlphaFoldDB" id="A0A9P6GLT7"/>
<dbReference type="Proteomes" id="UP000756921">
    <property type="component" value="Unassembled WGS sequence"/>
</dbReference>
<accession>A0A9P6GLT7</accession>
<keyword evidence="1" id="KW-0862">Zinc</keyword>
<evidence type="ECO:0000313" key="4">
    <source>
        <dbReference type="EMBL" id="KAF9736715.1"/>
    </source>
</evidence>
<keyword evidence="1" id="KW-0863">Zinc-finger</keyword>
<sequence length="429" mass="48605">MAPCSSYRKGKPECLKGSCPDSPSDSDSDDEHHEPVYPSTLTEFESDLVCFRRIFPSMIKGLNSADDAVEMGWLAGCVHDVILCLTLHLTDNHDDFPKRQSHLIEEALRARYYREDRPVEEGHDQVPEGVVEYIKPKQVLDFYDLIHEEVEIQYLSKPAVPLTDEQVERKIRAKESMFGTMLENAIKEMWWMEDEDDPEEDHEELYNLRGGWNAAREDPWSYPSWVYGPADVHGPVQLEPDGTPTEYKTTGNPLPMSAFSVPYKGPHPAQDTCLVCMDELANPDLHLVAARCSKGHLFHGSCLNRWVNASAMDNANLCPHDRERLCDPRPRIHPGWLSDVSDEAEPDADDSDSEDSDTDKSDQGDSDLDNDTDMEASESDQEGSDADAEGSDDDLFDMDTDDEHNEHCVEELDEAALERFLQSDEEFIY</sequence>
<feature type="region of interest" description="Disordered" evidence="2">
    <location>
        <begin position="332"/>
        <end position="406"/>
    </location>
</feature>
<dbReference type="EMBL" id="WJXW01000004">
    <property type="protein sequence ID" value="KAF9736715.1"/>
    <property type="molecule type" value="Genomic_DNA"/>
</dbReference>
<comment type="caution">
    <text evidence="4">The sequence shown here is derived from an EMBL/GenBank/DDBJ whole genome shotgun (WGS) entry which is preliminary data.</text>
</comment>
<feature type="domain" description="RING-type" evidence="3">
    <location>
        <begin position="273"/>
        <end position="322"/>
    </location>
</feature>
<keyword evidence="1" id="KW-0479">Metal-binding</keyword>
<feature type="region of interest" description="Disordered" evidence="2">
    <location>
        <begin position="1"/>
        <end position="38"/>
    </location>
</feature>
<dbReference type="GO" id="GO:0008270">
    <property type="term" value="F:zinc ion binding"/>
    <property type="evidence" value="ECO:0007669"/>
    <property type="project" value="UniProtKB-KW"/>
</dbReference>
<dbReference type="SUPFAM" id="SSF57850">
    <property type="entry name" value="RING/U-box"/>
    <property type="match status" value="1"/>
</dbReference>
<evidence type="ECO:0000313" key="5">
    <source>
        <dbReference type="Proteomes" id="UP000756921"/>
    </source>
</evidence>
<dbReference type="OrthoDB" id="3780055at2759"/>
<dbReference type="PROSITE" id="PS50089">
    <property type="entry name" value="ZF_RING_2"/>
    <property type="match status" value="1"/>
</dbReference>
<name>A0A9P6GLT7_9PLEO</name>
<gene>
    <name evidence="4" type="ORF">PMIN01_04494</name>
</gene>
<reference evidence="4" key="1">
    <citation type="journal article" date="2020" name="Mol. Plant Microbe Interact.">
        <title>Genome Sequence of the Biocontrol Agent Coniothyrium minitans strain Conio (IMI 134523).</title>
        <authorList>
            <person name="Patel D."/>
            <person name="Shittu T.A."/>
            <person name="Baroncelli R."/>
            <person name="Muthumeenakshi S."/>
            <person name="Osborne T.H."/>
            <person name="Janganan T.K."/>
            <person name="Sreenivasaprasad S."/>
        </authorList>
    </citation>
    <scope>NUCLEOTIDE SEQUENCE</scope>
    <source>
        <strain evidence="4">Conio</strain>
    </source>
</reference>
<feature type="compositionally biased region" description="Acidic residues" evidence="2">
    <location>
        <begin position="364"/>
        <end position="403"/>
    </location>
</feature>
<dbReference type="InterPro" id="IPR013083">
    <property type="entry name" value="Znf_RING/FYVE/PHD"/>
</dbReference>
<feature type="compositionally biased region" description="Acidic residues" evidence="2">
    <location>
        <begin position="340"/>
        <end position="357"/>
    </location>
</feature>
<evidence type="ECO:0000256" key="1">
    <source>
        <dbReference type="PROSITE-ProRule" id="PRU00175"/>
    </source>
</evidence>
<organism evidence="4 5">
    <name type="scientific">Paraphaeosphaeria minitans</name>
    <dbReference type="NCBI Taxonomy" id="565426"/>
    <lineage>
        <taxon>Eukaryota</taxon>
        <taxon>Fungi</taxon>
        <taxon>Dikarya</taxon>
        <taxon>Ascomycota</taxon>
        <taxon>Pezizomycotina</taxon>
        <taxon>Dothideomycetes</taxon>
        <taxon>Pleosporomycetidae</taxon>
        <taxon>Pleosporales</taxon>
        <taxon>Massarineae</taxon>
        <taxon>Didymosphaeriaceae</taxon>
        <taxon>Paraphaeosphaeria</taxon>
    </lineage>
</organism>
<dbReference type="InterPro" id="IPR001841">
    <property type="entry name" value="Znf_RING"/>
</dbReference>
<proteinExistence type="predicted"/>
<evidence type="ECO:0000256" key="2">
    <source>
        <dbReference type="SAM" id="MobiDB-lite"/>
    </source>
</evidence>
<protein>
    <recommendedName>
        <fullName evidence="3">RING-type domain-containing protein</fullName>
    </recommendedName>
</protein>
<dbReference type="Gene3D" id="3.30.40.10">
    <property type="entry name" value="Zinc/RING finger domain, C3HC4 (zinc finger)"/>
    <property type="match status" value="1"/>
</dbReference>